<dbReference type="GeneID" id="107071267"/>
<keyword evidence="7" id="KW-1185">Reference proteome</keyword>
<dbReference type="SUPFAM" id="SSF81321">
    <property type="entry name" value="Family A G protein-coupled receptor-like"/>
    <property type="match status" value="1"/>
</dbReference>
<keyword evidence="2 5" id="KW-0812">Transmembrane</keyword>
<evidence type="ECO:0000259" key="6">
    <source>
        <dbReference type="PROSITE" id="PS50262"/>
    </source>
</evidence>
<name>A0ABM1IZF4_POLDO</name>
<dbReference type="Proteomes" id="UP000694924">
    <property type="component" value="Unplaced"/>
</dbReference>
<keyword evidence="4 5" id="KW-0472">Membrane</keyword>
<evidence type="ECO:0000256" key="4">
    <source>
        <dbReference type="ARBA" id="ARBA00023136"/>
    </source>
</evidence>
<organism evidence="7 8">
    <name type="scientific">Polistes dominula</name>
    <name type="common">European paper wasp</name>
    <name type="synonym">Vespa dominula</name>
    <dbReference type="NCBI Taxonomy" id="743375"/>
    <lineage>
        <taxon>Eukaryota</taxon>
        <taxon>Metazoa</taxon>
        <taxon>Ecdysozoa</taxon>
        <taxon>Arthropoda</taxon>
        <taxon>Hexapoda</taxon>
        <taxon>Insecta</taxon>
        <taxon>Pterygota</taxon>
        <taxon>Neoptera</taxon>
        <taxon>Endopterygota</taxon>
        <taxon>Hymenoptera</taxon>
        <taxon>Apocrita</taxon>
        <taxon>Aculeata</taxon>
        <taxon>Vespoidea</taxon>
        <taxon>Vespidae</taxon>
        <taxon>Polistinae</taxon>
        <taxon>Polistini</taxon>
        <taxon>Polistes</taxon>
    </lineage>
</organism>
<dbReference type="PANTHER" id="PTHR46273">
    <property type="entry name" value="MYOSUPPRESSIN RECEPTOR 1, ISOFORM B-RELATED"/>
    <property type="match status" value="1"/>
</dbReference>
<evidence type="ECO:0000256" key="3">
    <source>
        <dbReference type="ARBA" id="ARBA00022989"/>
    </source>
</evidence>
<dbReference type="InterPro" id="IPR019427">
    <property type="entry name" value="7TM_GPCR_serpentine_rcpt_Srw"/>
</dbReference>
<feature type="transmembrane region" description="Helical" evidence="5">
    <location>
        <begin position="117"/>
        <end position="137"/>
    </location>
</feature>
<evidence type="ECO:0000256" key="5">
    <source>
        <dbReference type="SAM" id="Phobius"/>
    </source>
</evidence>
<dbReference type="InterPro" id="IPR017452">
    <property type="entry name" value="GPCR_Rhodpsn_7TM"/>
</dbReference>
<dbReference type="InterPro" id="IPR053219">
    <property type="entry name" value="GPCR_Dmsr-1"/>
</dbReference>
<evidence type="ECO:0000256" key="2">
    <source>
        <dbReference type="ARBA" id="ARBA00022692"/>
    </source>
</evidence>
<dbReference type="Pfam" id="PF10324">
    <property type="entry name" value="7TM_GPCR_Srw"/>
    <property type="match status" value="1"/>
</dbReference>
<gene>
    <name evidence="8" type="primary">LOC107071267</name>
</gene>
<comment type="subcellular location">
    <subcellularLocation>
        <location evidence="1">Membrane</location>
    </subcellularLocation>
</comment>
<protein>
    <submittedName>
        <fullName evidence="8">Uncharacterized protein LOC107071267</fullName>
    </submittedName>
</protein>
<dbReference type="RefSeq" id="XP_015185591.1">
    <property type="nucleotide sequence ID" value="XM_015330105.1"/>
</dbReference>
<evidence type="ECO:0000313" key="7">
    <source>
        <dbReference type="Proteomes" id="UP000694924"/>
    </source>
</evidence>
<feature type="transmembrane region" description="Helical" evidence="5">
    <location>
        <begin position="20"/>
        <end position="45"/>
    </location>
</feature>
<feature type="domain" description="G-protein coupled receptors family 1 profile" evidence="6">
    <location>
        <begin position="1"/>
        <end position="134"/>
    </location>
</feature>
<sequence length="181" mass="20739">MTTGFFHSTLYKLHNWVQLMIFGLLPAIFLLIANSIMCINMIRLLNQRKELLKRCKAKECNQLRDQTRLTVMLVGVAFVFVIGEVPTHLASRRSAVSLLYDGDLTIVHEIFLERFRIYATLLNAISSSFNFVLYSLLSPHFLSHLKQTLCRKSVPQESNQINVKTIVSQNRITNGSCCDLF</sequence>
<evidence type="ECO:0000256" key="1">
    <source>
        <dbReference type="ARBA" id="ARBA00004370"/>
    </source>
</evidence>
<dbReference type="PROSITE" id="PS50262">
    <property type="entry name" value="G_PROTEIN_RECEP_F1_2"/>
    <property type="match status" value="1"/>
</dbReference>
<evidence type="ECO:0000313" key="8">
    <source>
        <dbReference type="RefSeq" id="XP_015185591.1"/>
    </source>
</evidence>
<keyword evidence="3 5" id="KW-1133">Transmembrane helix</keyword>
<accession>A0ABM1IZF4</accession>
<proteinExistence type="predicted"/>
<feature type="transmembrane region" description="Helical" evidence="5">
    <location>
        <begin position="66"/>
        <end position="83"/>
    </location>
</feature>
<dbReference type="Gene3D" id="1.20.1070.10">
    <property type="entry name" value="Rhodopsin 7-helix transmembrane proteins"/>
    <property type="match status" value="1"/>
</dbReference>
<dbReference type="PANTHER" id="PTHR46273:SF4">
    <property type="entry name" value="AT19640P"/>
    <property type="match status" value="1"/>
</dbReference>
<reference evidence="8" key="1">
    <citation type="submission" date="2025-08" db="UniProtKB">
        <authorList>
            <consortium name="RefSeq"/>
        </authorList>
    </citation>
    <scope>IDENTIFICATION</scope>
    <source>
        <tissue evidence="8">Whole body</tissue>
    </source>
</reference>